<keyword evidence="2" id="KW-0031">Aminopeptidase</keyword>
<dbReference type="InterPro" id="IPR000994">
    <property type="entry name" value="Pept_M24"/>
</dbReference>
<dbReference type="EC" id="3.4.11.9" evidence="2"/>
<organism evidence="2 3">
    <name type="scientific">Methanosarcina mazei WWM610</name>
    <dbReference type="NCBI Taxonomy" id="1434117"/>
    <lineage>
        <taxon>Archaea</taxon>
        <taxon>Methanobacteriati</taxon>
        <taxon>Methanobacteriota</taxon>
        <taxon>Stenosarchaea group</taxon>
        <taxon>Methanomicrobia</taxon>
        <taxon>Methanosarcinales</taxon>
        <taxon>Methanosarcinaceae</taxon>
        <taxon>Methanosarcina</taxon>
    </lineage>
</organism>
<feature type="domain" description="Peptidase M24" evidence="1">
    <location>
        <begin position="2"/>
        <end position="37"/>
    </location>
</feature>
<protein>
    <submittedName>
        <fullName evidence="2">Xaa-Pro aminopeptidase</fullName>
        <ecNumber evidence="2">3.4.11.9</ecNumber>
    </submittedName>
</protein>
<evidence type="ECO:0000259" key="1">
    <source>
        <dbReference type="Pfam" id="PF00557"/>
    </source>
</evidence>
<proteinExistence type="predicted"/>
<dbReference type="Proteomes" id="UP000033058">
    <property type="component" value="Chromosome"/>
</dbReference>
<evidence type="ECO:0000313" key="3">
    <source>
        <dbReference type="Proteomes" id="UP000033058"/>
    </source>
</evidence>
<dbReference type="EMBL" id="CP009509">
    <property type="protein sequence ID" value="AKB39328.1"/>
    <property type="molecule type" value="Genomic_DNA"/>
</dbReference>
<keyword evidence="2" id="KW-0378">Hydrolase</keyword>
<dbReference type="HOGENOM" id="CLU_3194536_0_0_2"/>
<dbReference type="AlphaFoldDB" id="A0A0E3PVU7"/>
<dbReference type="PATRIC" id="fig|1434117.4.peg.409"/>
<keyword evidence="2" id="KW-0645">Protease</keyword>
<dbReference type="Gene3D" id="3.90.230.10">
    <property type="entry name" value="Creatinase/methionine aminopeptidase superfamily"/>
    <property type="match status" value="1"/>
</dbReference>
<dbReference type="GO" id="GO:0004177">
    <property type="term" value="F:aminopeptidase activity"/>
    <property type="evidence" value="ECO:0007669"/>
    <property type="project" value="UniProtKB-KW"/>
</dbReference>
<gene>
    <name evidence="2" type="ORF">MSMAW_0337</name>
</gene>
<name>A0A0E3PVU7_METMZ</name>
<sequence>MKFLGHAVGLLIDETPIIATGFEEPPQEGMVFALEPKKELKKSVW</sequence>
<dbReference type="SUPFAM" id="SSF55920">
    <property type="entry name" value="Creatinase/aminopeptidase"/>
    <property type="match status" value="1"/>
</dbReference>
<evidence type="ECO:0000313" key="2">
    <source>
        <dbReference type="EMBL" id="AKB39328.1"/>
    </source>
</evidence>
<reference evidence="2 3" key="1">
    <citation type="submission" date="2014-07" db="EMBL/GenBank/DDBJ databases">
        <title>Methanogenic archaea and the global carbon cycle.</title>
        <authorList>
            <person name="Henriksen J.R."/>
            <person name="Luke J."/>
            <person name="Reinhart S."/>
            <person name="Benedict M.N."/>
            <person name="Youngblut N.D."/>
            <person name="Metcalf M.E."/>
            <person name="Whitaker R.J."/>
            <person name="Metcalf W.W."/>
        </authorList>
    </citation>
    <scope>NUCLEOTIDE SEQUENCE [LARGE SCALE GENOMIC DNA]</scope>
    <source>
        <strain evidence="2 3">WWM610</strain>
    </source>
</reference>
<dbReference type="InterPro" id="IPR036005">
    <property type="entry name" value="Creatinase/aminopeptidase-like"/>
</dbReference>
<accession>A0A0E3PVU7</accession>
<dbReference type="Pfam" id="PF00557">
    <property type="entry name" value="Peptidase_M24"/>
    <property type="match status" value="1"/>
</dbReference>